<evidence type="ECO:0000313" key="2">
    <source>
        <dbReference type="EMBL" id="GGE16570.1"/>
    </source>
</evidence>
<evidence type="ECO:0008006" key="4">
    <source>
        <dbReference type="Google" id="ProtNLM"/>
    </source>
</evidence>
<dbReference type="EMBL" id="BMIQ01000007">
    <property type="protein sequence ID" value="GGE16570.1"/>
    <property type="molecule type" value="Genomic_DNA"/>
</dbReference>
<accession>A0A917E949</accession>
<evidence type="ECO:0000313" key="3">
    <source>
        <dbReference type="Proteomes" id="UP000644699"/>
    </source>
</evidence>
<name>A0A917E949_9HYPH</name>
<organism evidence="2 3">
    <name type="scientific">Aureimonas endophytica</name>
    <dbReference type="NCBI Taxonomy" id="2027858"/>
    <lineage>
        <taxon>Bacteria</taxon>
        <taxon>Pseudomonadati</taxon>
        <taxon>Pseudomonadota</taxon>
        <taxon>Alphaproteobacteria</taxon>
        <taxon>Hyphomicrobiales</taxon>
        <taxon>Aurantimonadaceae</taxon>
        <taxon>Aureimonas</taxon>
    </lineage>
</organism>
<protein>
    <recommendedName>
        <fullName evidence="4">Relaxasome subunit MobC</fullName>
    </recommendedName>
</protein>
<dbReference type="RefSeq" id="WP_019996274.1">
    <property type="nucleotide sequence ID" value="NZ_BMIQ01000007.1"/>
</dbReference>
<sequence>MALDLNRLAQKKARLEAALASADTALREARRRDDTRRKVVLGGALLAALRDGTAPDWILSALVGRMQPRDAALFADMARGPVPEFEGAGQ</sequence>
<dbReference type="Proteomes" id="UP000644699">
    <property type="component" value="Unassembled WGS sequence"/>
</dbReference>
<feature type="coiled-coil region" evidence="1">
    <location>
        <begin position="5"/>
        <end position="32"/>
    </location>
</feature>
<comment type="caution">
    <text evidence="2">The sequence shown here is derived from an EMBL/GenBank/DDBJ whole genome shotgun (WGS) entry which is preliminary data.</text>
</comment>
<keyword evidence="1" id="KW-0175">Coiled coil</keyword>
<evidence type="ECO:0000256" key="1">
    <source>
        <dbReference type="SAM" id="Coils"/>
    </source>
</evidence>
<reference evidence="2" key="2">
    <citation type="submission" date="2020-09" db="EMBL/GenBank/DDBJ databases">
        <authorList>
            <person name="Sun Q."/>
            <person name="Zhou Y."/>
        </authorList>
    </citation>
    <scope>NUCLEOTIDE SEQUENCE</scope>
    <source>
        <strain evidence="2">CGMCC 1.15367</strain>
    </source>
</reference>
<proteinExistence type="predicted"/>
<reference evidence="2" key="1">
    <citation type="journal article" date="2014" name="Int. J. Syst. Evol. Microbiol.">
        <title>Complete genome sequence of Corynebacterium casei LMG S-19264T (=DSM 44701T), isolated from a smear-ripened cheese.</title>
        <authorList>
            <consortium name="US DOE Joint Genome Institute (JGI-PGF)"/>
            <person name="Walter F."/>
            <person name="Albersmeier A."/>
            <person name="Kalinowski J."/>
            <person name="Ruckert C."/>
        </authorList>
    </citation>
    <scope>NUCLEOTIDE SEQUENCE</scope>
    <source>
        <strain evidence="2">CGMCC 1.15367</strain>
    </source>
</reference>
<keyword evidence="3" id="KW-1185">Reference proteome</keyword>
<dbReference type="AlphaFoldDB" id="A0A917E949"/>
<gene>
    <name evidence="2" type="ORF">GCM10011390_39550</name>
</gene>